<name>A0ABS7YVF7_9VIBR</name>
<evidence type="ECO:0000259" key="3">
    <source>
        <dbReference type="Pfam" id="PF00149"/>
    </source>
</evidence>
<dbReference type="PANTHER" id="PTHR11575">
    <property type="entry name" value="5'-NUCLEOTIDASE-RELATED"/>
    <property type="match status" value="1"/>
</dbReference>
<dbReference type="EMBL" id="JAIWIU010000209">
    <property type="protein sequence ID" value="MCA2018876.1"/>
    <property type="molecule type" value="Genomic_DNA"/>
</dbReference>
<accession>A0ABS7YVF7</accession>
<dbReference type="SUPFAM" id="SSF56300">
    <property type="entry name" value="Metallo-dependent phosphatases"/>
    <property type="match status" value="1"/>
</dbReference>
<sequence length="578" mass="63773">MKNTDKTTSITLAHINDTHSYFEPTSLQLHLNIDGESLSPFVSAGGFARIATRVAQLRSDAERMQKQFVFVHAGDCFQGTLYFSLFKGKVNVDMLNALNIDAMALGNHELDMGNEPVARFAKRIQFPLLAGNWDLANEGVDKAHTLKDNPQVKAYNTAAQCARWIVKGKGQDSVALFGVSIDKMADIANPDSDTPFLNALEVVQQTVKAIQASGINKIILISHLGYDQDLELAAQVDGIGVVVGGHSHVLQGDFSDLGLGVQDAYGQEVNGTYVVQAGYYALALGHCDIEFNQTGRVVRFQGQNELLLGRRLFLDASMNQAGLDERYLKACDYVNQHPLVSVCKKDPDVHAVLSQKYMPQVREMQQQEVVQIPKPLRHVRIPDEHGPSQVAPLVARGFYESMRKRGYPVQFAIHNAGGVRTSIQAGPLTTADIVGQLLPFAIPVGVYQIKGQTIASLLEGAINNATNNGMVGTGSGSYPYTHNLKFEYHAHLPKGHRIRQLRIFENGQWQPVDILRNYYGVSSAYTIKGKEGYDAFSELEEPAKMSNLTMADTFVELLTDKPKVIDKTVSYNFFNEKE</sequence>
<keyword evidence="6" id="KW-1185">Reference proteome</keyword>
<proteinExistence type="inferred from homology"/>
<comment type="similarity">
    <text evidence="2">Belongs to the 5'-nucleotidase family.</text>
</comment>
<keyword evidence="2" id="KW-0547">Nucleotide-binding</keyword>
<gene>
    <name evidence="5" type="ORF">LDJ79_22375</name>
</gene>
<dbReference type="Proteomes" id="UP001199044">
    <property type="component" value="Unassembled WGS sequence"/>
</dbReference>
<dbReference type="Pfam" id="PF02872">
    <property type="entry name" value="5_nucleotid_C"/>
    <property type="match status" value="1"/>
</dbReference>
<evidence type="ECO:0000256" key="1">
    <source>
        <dbReference type="ARBA" id="ARBA00022729"/>
    </source>
</evidence>
<keyword evidence="2" id="KW-0378">Hydrolase</keyword>
<evidence type="ECO:0000259" key="4">
    <source>
        <dbReference type="Pfam" id="PF02872"/>
    </source>
</evidence>
<dbReference type="InterPro" id="IPR006179">
    <property type="entry name" value="5_nucleotidase/apyrase"/>
</dbReference>
<dbReference type="SUPFAM" id="SSF55816">
    <property type="entry name" value="5'-nucleotidase (syn. UDP-sugar hydrolase), C-terminal domain"/>
    <property type="match status" value="1"/>
</dbReference>
<dbReference type="InterPro" id="IPR008334">
    <property type="entry name" value="5'-Nucleotdase_C"/>
</dbReference>
<dbReference type="Gene3D" id="3.90.780.10">
    <property type="entry name" value="5'-Nucleotidase, C-terminal domain"/>
    <property type="match status" value="1"/>
</dbReference>
<evidence type="ECO:0000256" key="2">
    <source>
        <dbReference type="RuleBase" id="RU362119"/>
    </source>
</evidence>
<keyword evidence="1" id="KW-0732">Signal</keyword>
<organism evidence="5 6">
    <name type="scientific">Vibrio tritonius</name>
    <dbReference type="NCBI Taxonomy" id="1435069"/>
    <lineage>
        <taxon>Bacteria</taxon>
        <taxon>Pseudomonadati</taxon>
        <taxon>Pseudomonadota</taxon>
        <taxon>Gammaproteobacteria</taxon>
        <taxon>Vibrionales</taxon>
        <taxon>Vibrionaceae</taxon>
        <taxon>Vibrio</taxon>
    </lineage>
</organism>
<reference evidence="6" key="1">
    <citation type="submission" date="2023-07" db="EMBL/GenBank/DDBJ databases">
        <title>Molecular identification of indigenous halophilic bacteria isolated from red sea cost, biodegradation of synthetic dyes and assessment of degraded metabolite toxicity.</title>
        <authorList>
            <person name="Chaieb K."/>
            <person name="Altayb H.N."/>
        </authorList>
    </citation>
    <scope>NUCLEOTIDE SEQUENCE [LARGE SCALE GENOMIC DNA]</scope>
    <source>
        <strain evidence="6">K20</strain>
    </source>
</reference>
<dbReference type="Pfam" id="PF00149">
    <property type="entry name" value="Metallophos"/>
    <property type="match status" value="1"/>
</dbReference>
<feature type="domain" description="Calcineurin-like phosphoesterase" evidence="3">
    <location>
        <begin position="11"/>
        <end position="249"/>
    </location>
</feature>
<comment type="caution">
    <text evidence="5">The sequence shown here is derived from an EMBL/GenBank/DDBJ whole genome shotgun (WGS) entry which is preliminary data.</text>
</comment>
<dbReference type="PRINTS" id="PR01607">
    <property type="entry name" value="APYRASEFAMLY"/>
</dbReference>
<dbReference type="InterPro" id="IPR036907">
    <property type="entry name" value="5'-Nucleotdase_C_sf"/>
</dbReference>
<protein>
    <submittedName>
        <fullName evidence="5">Bifunctional metallophosphatase/5'-nucleotidase</fullName>
    </submittedName>
</protein>
<dbReference type="InterPro" id="IPR029052">
    <property type="entry name" value="Metallo-depent_PP-like"/>
</dbReference>
<evidence type="ECO:0000313" key="6">
    <source>
        <dbReference type="Proteomes" id="UP001199044"/>
    </source>
</evidence>
<evidence type="ECO:0000313" key="5">
    <source>
        <dbReference type="EMBL" id="MCA2018876.1"/>
    </source>
</evidence>
<dbReference type="RefSeq" id="WP_225252168.1">
    <property type="nucleotide sequence ID" value="NZ_JAIWIU010000209.1"/>
</dbReference>
<feature type="domain" description="5'-Nucleotidase C-terminal" evidence="4">
    <location>
        <begin position="383"/>
        <end position="538"/>
    </location>
</feature>
<dbReference type="InterPro" id="IPR004843">
    <property type="entry name" value="Calcineurin-like_PHP"/>
</dbReference>
<dbReference type="Gene3D" id="3.60.21.10">
    <property type="match status" value="1"/>
</dbReference>
<dbReference type="PANTHER" id="PTHR11575:SF24">
    <property type="entry name" value="5'-NUCLEOTIDASE"/>
    <property type="match status" value="1"/>
</dbReference>